<keyword evidence="3" id="KW-0812">Transmembrane</keyword>
<dbReference type="Pfam" id="PF14559">
    <property type="entry name" value="TPR_19"/>
    <property type="match status" value="1"/>
</dbReference>
<gene>
    <name evidence="4" type="ORF">COU15_01795</name>
</gene>
<feature type="transmembrane region" description="Helical" evidence="3">
    <location>
        <begin position="268"/>
        <end position="290"/>
    </location>
</feature>
<feature type="transmembrane region" description="Helical" evidence="3">
    <location>
        <begin position="425"/>
        <end position="447"/>
    </location>
</feature>
<feature type="transmembrane region" description="Helical" evidence="3">
    <location>
        <begin position="20"/>
        <end position="42"/>
    </location>
</feature>
<evidence type="ECO:0000313" key="4">
    <source>
        <dbReference type="EMBL" id="PIR85252.1"/>
    </source>
</evidence>
<keyword evidence="3" id="KW-0472">Membrane</keyword>
<feature type="transmembrane region" description="Helical" evidence="3">
    <location>
        <begin position="48"/>
        <end position="66"/>
    </location>
</feature>
<dbReference type="Proteomes" id="UP000229315">
    <property type="component" value="Unassembled WGS sequence"/>
</dbReference>
<evidence type="ECO:0000256" key="2">
    <source>
        <dbReference type="SAM" id="MobiDB-lite"/>
    </source>
</evidence>
<feature type="region of interest" description="Disordered" evidence="2">
    <location>
        <begin position="759"/>
        <end position="780"/>
    </location>
</feature>
<protein>
    <recommendedName>
        <fullName evidence="6">Tfp pilus assembly protein PilF</fullName>
    </recommendedName>
</protein>
<proteinExistence type="predicted"/>
<feature type="transmembrane region" description="Helical" evidence="3">
    <location>
        <begin position="180"/>
        <end position="198"/>
    </location>
</feature>
<dbReference type="InterPro" id="IPR019734">
    <property type="entry name" value="TPR_rpt"/>
</dbReference>
<feature type="transmembrane region" description="Helical" evidence="3">
    <location>
        <begin position="73"/>
        <end position="91"/>
    </location>
</feature>
<dbReference type="PROSITE" id="PS50293">
    <property type="entry name" value="TPR_REGION"/>
    <property type="match status" value="1"/>
</dbReference>
<dbReference type="PROSITE" id="PS50005">
    <property type="entry name" value="TPR"/>
    <property type="match status" value="1"/>
</dbReference>
<feature type="transmembrane region" description="Helical" evidence="3">
    <location>
        <begin position="207"/>
        <end position="224"/>
    </location>
</feature>
<dbReference type="EMBL" id="PFBH01000013">
    <property type="protein sequence ID" value="PIR85252.1"/>
    <property type="molecule type" value="Genomic_DNA"/>
</dbReference>
<feature type="transmembrane region" description="Helical" evidence="3">
    <location>
        <begin position="230"/>
        <end position="247"/>
    </location>
</feature>
<evidence type="ECO:0000313" key="5">
    <source>
        <dbReference type="Proteomes" id="UP000229315"/>
    </source>
</evidence>
<evidence type="ECO:0008006" key="6">
    <source>
        <dbReference type="Google" id="ProtNLM"/>
    </source>
</evidence>
<evidence type="ECO:0000256" key="3">
    <source>
        <dbReference type="SAM" id="Phobius"/>
    </source>
</evidence>
<keyword evidence="1" id="KW-0802">TPR repeat</keyword>
<feature type="transmembrane region" description="Helical" evidence="3">
    <location>
        <begin position="136"/>
        <end position="160"/>
    </location>
</feature>
<feature type="transmembrane region" description="Helical" evidence="3">
    <location>
        <begin position="399"/>
        <end position="419"/>
    </location>
</feature>
<comment type="caution">
    <text evidence="4">The sequence shown here is derived from an EMBL/GenBank/DDBJ whole genome shotgun (WGS) entry which is preliminary data.</text>
</comment>
<dbReference type="InterPro" id="IPR011990">
    <property type="entry name" value="TPR-like_helical_dom_sf"/>
</dbReference>
<dbReference type="PANTHER" id="PTHR12558:SF13">
    <property type="entry name" value="CELL DIVISION CYCLE PROTEIN 27 HOMOLOG"/>
    <property type="match status" value="1"/>
</dbReference>
<dbReference type="Gene3D" id="1.25.40.10">
    <property type="entry name" value="Tetratricopeptide repeat domain"/>
    <property type="match status" value="2"/>
</dbReference>
<feature type="repeat" description="TPR" evidence="1">
    <location>
        <begin position="682"/>
        <end position="715"/>
    </location>
</feature>
<name>A0A2H0UFS3_9BACT</name>
<feature type="transmembrane region" description="Helical" evidence="3">
    <location>
        <begin position="459"/>
        <end position="480"/>
    </location>
</feature>
<dbReference type="AlphaFoldDB" id="A0A2H0UFS3"/>
<dbReference type="SMART" id="SM00028">
    <property type="entry name" value="TPR"/>
    <property type="match status" value="5"/>
</dbReference>
<feature type="transmembrane region" description="Helical" evidence="3">
    <location>
        <begin position="357"/>
        <end position="378"/>
    </location>
</feature>
<accession>A0A2H0UFS3</accession>
<keyword evidence="3" id="KW-1133">Transmembrane helix</keyword>
<reference evidence="5" key="1">
    <citation type="submission" date="2017-09" db="EMBL/GenBank/DDBJ databases">
        <title>Depth-based differentiation of microbial function through sediment-hosted aquifers and enrichment of novel symbionts in the deep terrestrial subsurface.</title>
        <authorList>
            <person name="Probst A.J."/>
            <person name="Ladd B."/>
            <person name="Jarett J.K."/>
            <person name="Geller-Mcgrath D.E."/>
            <person name="Sieber C.M.K."/>
            <person name="Emerson J.B."/>
            <person name="Anantharaman K."/>
            <person name="Thomas B.C."/>
            <person name="Malmstrom R."/>
            <person name="Stieglmeier M."/>
            <person name="Klingl A."/>
            <person name="Woyke T."/>
            <person name="Ryan C.M."/>
            <person name="Banfield J.F."/>
        </authorList>
    </citation>
    <scope>NUCLEOTIDE SEQUENCE [LARGE SCALE GENOMIC DNA]</scope>
</reference>
<dbReference type="PANTHER" id="PTHR12558">
    <property type="entry name" value="CELL DIVISION CYCLE 16,23,27"/>
    <property type="match status" value="1"/>
</dbReference>
<organism evidence="4 5">
    <name type="scientific">Candidatus Kaiserbacteria bacterium CG10_big_fil_rev_8_21_14_0_10_45_20</name>
    <dbReference type="NCBI Taxonomy" id="1974607"/>
    <lineage>
        <taxon>Bacteria</taxon>
        <taxon>Candidatus Kaiseribacteriota</taxon>
    </lineage>
</organism>
<sequence>MEPSAVDNRISTRKGSGINFYLILAIAFIAPLLFLPGIYVPFQFSKTFFAIVLTAVLVIVLALQVLRSGRLSFHWSLLLGSVALLPITYLISATFSSQPILSFWGYQLESGTFGFVLFCATLVFSIVASRLSQSRIFSVVIALLASAWVIFLFQLTQVLLGAPFPALFSNDPTANLIGSWNDFGIFSGLVFTLSLISIEMLKLSKKFFVLVLTTIIVSGFFVTLVNVREVWVLIAITAFATLVHAFTKRFFIQTEASDSPSSAGAKGILSIVILVFASFSIFFSGSSVFIQEQFNVGNFEVRPSVEGTLEVLSGVYRESPFFGSGPNTFSSQWLLYRPEGVLSSPYWNTSFLSGSGAIPTAIATGGIVVAFGWVFFLLMLLVTSARALMFSSAVEESTYFLVSITSLGSLYLGVLHILYPPSQLLTILFFLFAGLFIASLVGTRMVRYIDISFIRAPRIGFVAVFTSIVILIASAGALYATAVTYASSVYSARATALLNTGDLNGAFVATQQALQLRVQDQHYRALASIDLARLDSVFASDTGDRTENQEKFRELFTRSLENSNNAIALNDKSFQNWFLKAFIYSSVVPLEIEGAYDVAVSTLEKSREFNPKNPEIDFRLAQVHLVGGTESQSSEAIARALELKPNYTNAILLRAQTELDKGEIDNAINSVSVAVYFEPQNSSLLYQLGLLLLEKKAYSDASRAFERALAVEPNFANASFFLAHAYSFLNKTEEAVQLLQSLKEKNHDNETLSSYLEDLKGGNNPFEVGAVSPEEDSELE</sequence>
<dbReference type="SUPFAM" id="SSF48452">
    <property type="entry name" value="TPR-like"/>
    <property type="match status" value="2"/>
</dbReference>
<evidence type="ECO:0000256" key="1">
    <source>
        <dbReference type="PROSITE-ProRule" id="PRU00339"/>
    </source>
</evidence>
<feature type="transmembrane region" description="Helical" evidence="3">
    <location>
        <begin position="111"/>
        <end position="129"/>
    </location>
</feature>